<reference evidence="2 3" key="1">
    <citation type="submission" date="2024-02" db="EMBL/GenBank/DDBJ databases">
        <title>De novo assembly and annotation of 12 fungi associated with fruit tree decline syndrome in Ontario, Canada.</title>
        <authorList>
            <person name="Sulman M."/>
            <person name="Ellouze W."/>
            <person name="Ilyukhin E."/>
        </authorList>
    </citation>
    <scope>NUCLEOTIDE SEQUENCE [LARGE SCALE GENOMIC DNA]</scope>
    <source>
        <strain evidence="2 3">M97-236</strain>
    </source>
</reference>
<protein>
    <recommendedName>
        <fullName evidence="1">Serine aminopeptidase S33 domain-containing protein</fullName>
    </recommendedName>
</protein>
<evidence type="ECO:0000313" key="3">
    <source>
        <dbReference type="Proteomes" id="UP001521222"/>
    </source>
</evidence>
<dbReference type="Proteomes" id="UP001521222">
    <property type="component" value="Unassembled WGS sequence"/>
</dbReference>
<dbReference type="InterPro" id="IPR022742">
    <property type="entry name" value="Hydrolase_4"/>
</dbReference>
<dbReference type="Pfam" id="PF12146">
    <property type="entry name" value="Hydrolase_4"/>
    <property type="match status" value="1"/>
</dbReference>
<dbReference type="EMBL" id="JAKIXB020000003">
    <property type="protein sequence ID" value="KAL1609590.1"/>
    <property type="molecule type" value="Genomic_DNA"/>
</dbReference>
<dbReference type="InterPro" id="IPR050266">
    <property type="entry name" value="AB_hydrolase_sf"/>
</dbReference>
<evidence type="ECO:0000313" key="2">
    <source>
        <dbReference type="EMBL" id="KAL1609590.1"/>
    </source>
</evidence>
<comment type="caution">
    <text evidence="2">The sequence shown here is derived from an EMBL/GenBank/DDBJ whole genome shotgun (WGS) entry which is preliminary data.</text>
</comment>
<evidence type="ECO:0000259" key="1">
    <source>
        <dbReference type="Pfam" id="PF12146"/>
    </source>
</evidence>
<name>A0ABR3RYT6_9PLEO</name>
<sequence length="254" mass="27575">MPYLTVSNKKIHYADLKPEGKDALETFIFMHGLGSSQNYYHAVVERLRANGFRCIIFDNTGAGRSPSTGEQASIQSLGDDIIGILDALSVSKAIVVGHSMGGDRVVAAVLIGPVYPNEGVVPVFEKRIEAVQKDGMQPMADTVPQTAVGSKASPLASAFIRELLLGQDPAGYCSNCRVIINAKPPNYSKINIPILILAGEEDKSAPLEGCKRMFEEIGTSEKKLEVMKGIGHWHCLEAFEDVAKLIEGFYHEIQ</sequence>
<dbReference type="SUPFAM" id="SSF53474">
    <property type="entry name" value="alpha/beta-Hydrolases"/>
    <property type="match status" value="1"/>
</dbReference>
<dbReference type="InterPro" id="IPR029058">
    <property type="entry name" value="AB_hydrolase_fold"/>
</dbReference>
<keyword evidence="3" id="KW-1185">Reference proteome</keyword>
<organism evidence="2 3">
    <name type="scientific">Nothophoma quercina</name>
    <dbReference type="NCBI Taxonomy" id="749835"/>
    <lineage>
        <taxon>Eukaryota</taxon>
        <taxon>Fungi</taxon>
        <taxon>Dikarya</taxon>
        <taxon>Ascomycota</taxon>
        <taxon>Pezizomycotina</taxon>
        <taxon>Dothideomycetes</taxon>
        <taxon>Pleosporomycetidae</taxon>
        <taxon>Pleosporales</taxon>
        <taxon>Pleosporineae</taxon>
        <taxon>Didymellaceae</taxon>
        <taxon>Nothophoma</taxon>
    </lineage>
</organism>
<dbReference type="PANTHER" id="PTHR43798:SF5">
    <property type="entry name" value="MONOACYLGLYCEROL LIPASE ABHD6"/>
    <property type="match status" value="1"/>
</dbReference>
<feature type="domain" description="Serine aminopeptidase S33" evidence="1">
    <location>
        <begin position="26"/>
        <end position="109"/>
    </location>
</feature>
<gene>
    <name evidence="2" type="ORF">SLS59_001097</name>
</gene>
<accession>A0ABR3RYT6</accession>
<dbReference type="Gene3D" id="3.40.50.1820">
    <property type="entry name" value="alpha/beta hydrolase"/>
    <property type="match status" value="1"/>
</dbReference>
<dbReference type="PANTHER" id="PTHR43798">
    <property type="entry name" value="MONOACYLGLYCEROL LIPASE"/>
    <property type="match status" value="1"/>
</dbReference>
<proteinExistence type="predicted"/>